<dbReference type="RefSeq" id="WP_229786356.1">
    <property type="nucleotide sequence ID" value="NZ_BMQV01000011.1"/>
</dbReference>
<dbReference type="SUPFAM" id="SSF56935">
    <property type="entry name" value="Porins"/>
    <property type="match status" value="1"/>
</dbReference>
<dbReference type="InterPro" id="IPR007655">
    <property type="entry name" value="Slam_C"/>
</dbReference>
<reference evidence="3" key="1">
    <citation type="journal article" date="2019" name="Int. J. Syst. Evol. Microbiol.">
        <title>The Global Catalogue of Microorganisms (GCM) 10K type strain sequencing project: providing services to taxonomists for standard genome sequencing and annotation.</title>
        <authorList>
            <consortium name="The Broad Institute Genomics Platform"/>
            <consortium name="The Broad Institute Genome Sequencing Center for Infectious Disease"/>
            <person name="Wu L."/>
            <person name="Ma J."/>
        </authorList>
    </citation>
    <scope>NUCLEOTIDE SEQUENCE [LARGE SCALE GENOMIC DNA]</scope>
    <source>
        <strain evidence="3">JCM 32304</strain>
    </source>
</reference>
<dbReference type="Pfam" id="PF04575">
    <property type="entry name" value="SlipAM"/>
    <property type="match status" value="1"/>
</dbReference>
<protein>
    <recommendedName>
        <fullName evidence="1">Surface lipoprotein assembly modifier C-terminal domain-containing protein</fullName>
    </recommendedName>
</protein>
<name>A0ABQ2Q520_9GAMM</name>
<keyword evidence="3" id="KW-1185">Reference proteome</keyword>
<sequence>MALFNRNTALSTAIVLTSASPLLWINVSANDNVDAWSFSGKAKAGMEYQSNVNISEIEQASGESDSAVVLDAQLDLGWQVSDNLRIDSGYSINDKSYQTASDYDSRLQLAFADVSYALTTTTIGANVYHAQADLAGSDFLTLNQFSVYTMHSLSDSWFLRPSLVHADKQFDQIEQRDAKSYSAAVDSFWFFNQGQRFISLGATYEDEEANATEFSYTATGLNARVSNQFSLWQLTQKLQFGLKLSQRDYLAQNDGSRRDDVHQQYDAKWEVNLGQHWAVLTSVEYGDFQSTLSTADYDETRAGLMLQASF</sequence>
<feature type="domain" description="Surface lipoprotein assembly modifier C-terminal" evidence="1">
    <location>
        <begin position="25"/>
        <end position="256"/>
    </location>
</feature>
<dbReference type="EMBL" id="BMQV01000011">
    <property type="protein sequence ID" value="GGP49625.1"/>
    <property type="molecule type" value="Genomic_DNA"/>
</dbReference>
<organism evidence="2 3">
    <name type="scientific">Shewanella saliphila</name>
    <dbReference type="NCBI Taxonomy" id="2282698"/>
    <lineage>
        <taxon>Bacteria</taxon>
        <taxon>Pseudomonadati</taxon>
        <taxon>Pseudomonadota</taxon>
        <taxon>Gammaproteobacteria</taxon>
        <taxon>Alteromonadales</taxon>
        <taxon>Shewanellaceae</taxon>
        <taxon>Shewanella</taxon>
    </lineage>
</organism>
<evidence type="ECO:0000259" key="1">
    <source>
        <dbReference type="Pfam" id="PF04575"/>
    </source>
</evidence>
<comment type="caution">
    <text evidence="2">The sequence shown here is derived from an EMBL/GenBank/DDBJ whole genome shotgun (WGS) entry which is preliminary data.</text>
</comment>
<proteinExistence type="predicted"/>
<accession>A0ABQ2Q520</accession>
<evidence type="ECO:0000313" key="3">
    <source>
        <dbReference type="Proteomes" id="UP000654367"/>
    </source>
</evidence>
<evidence type="ECO:0000313" key="2">
    <source>
        <dbReference type="EMBL" id="GGP49625.1"/>
    </source>
</evidence>
<dbReference type="Proteomes" id="UP000654367">
    <property type="component" value="Unassembled WGS sequence"/>
</dbReference>
<gene>
    <name evidence="2" type="ORF">GCM10009409_15190</name>
</gene>